<evidence type="ECO:0000256" key="3">
    <source>
        <dbReference type="ARBA" id="ARBA00022553"/>
    </source>
</evidence>
<keyword evidence="5" id="KW-0418">Kinase</keyword>
<dbReference type="PRINTS" id="PR00344">
    <property type="entry name" value="BCTRLSENSOR"/>
</dbReference>
<dbReference type="EC" id="2.7.13.3" evidence="2"/>
<dbReference type="Pfam" id="PF00989">
    <property type="entry name" value="PAS"/>
    <property type="match status" value="1"/>
</dbReference>
<dbReference type="Pfam" id="PF13426">
    <property type="entry name" value="PAS_9"/>
    <property type="match status" value="1"/>
</dbReference>
<dbReference type="InterPro" id="IPR005467">
    <property type="entry name" value="His_kinase_dom"/>
</dbReference>
<feature type="domain" description="PAS" evidence="7">
    <location>
        <begin position="274"/>
        <end position="347"/>
    </location>
</feature>
<name>A0ABV4K860_9FLAO</name>
<dbReference type="InterPro" id="IPR035965">
    <property type="entry name" value="PAS-like_dom_sf"/>
</dbReference>
<dbReference type="InterPro" id="IPR052162">
    <property type="entry name" value="Sensor_kinase/Photoreceptor"/>
</dbReference>
<dbReference type="CDD" id="cd00130">
    <property type="entry name" value="PAS"/>
    <property type="match status" value="4"/>
</dbReference>
<dbReference type="PANTHER" id="PTHR43304">
    <property type="entry name" value="PHYTOCHROME-LIKE PROTEIN CPH1"/>
    <property type="match status" value="1"/>
</dbReference>
<evidence type="ECO:0000256" key="2">
    <source>
        <dbReference type="ARBA" id="ARBA00012438"/>
    </source>
</evidence>
<feature type="domain" description="PAC" evidence="8">
    <location>
        <begin position="470"/>
        <end position="522"/>
    </location>
</feature>
<feature type="domain" description="Histidine kinase" evidence="6">
    <location>
        <begin position="808"/>
        <end position="1021"/>
    </location>
</feature>
<dbReference type="Pfam" id="PF08447">
    <property type="entry name" value="PAS_3"/>
    <property type="match status" value="1"/>
</dbReference>
<dbReference type="InterPro" id="IPR004358">
    <property type="entry name" value="Sig_transdc_His_kin-like_C"/>
</dbReference>
<feature type="domain" description="PAC" evidence="8">
    <location>
        <begin position="597"/>
        <end position="649"/>
    </location>
</feature>
<dbReference type="PROSITE" id="PS50109">
    <property type="entry name" value="HIS_KIN"/>
    <property type="match status" value="1"/>
</dbReference>
<dbReference type="PROSITE" id="PS50112">
    <property type="entry name" value="PAS"/>
    <property type="match status" value="3"/>
</dbReference>
<keyword evidence="10" id="KW-1185">Reference proteome</keyword>
<dbReference type="Pfam" id="PF02518">
    <property type="entry name" value="HATPase_c"/>
    <property type="match status" value="1"/>
</dbReference>
<feature type="domain" description="PAC" evidence="8">
    <location>
        <begin position="351"/>
        <end position="404"/>
    </location>
</feature>
<dbReference type="EMBL" id="JASMRN010000001">
    <property type="protein sequence ID" value="MEZ7513791.1"/>
    <property type="molecule type" value="Genomic_DNA"/>
</dbReference>
<keyword evidence="4" id="KW-0808">Transferase</keyword>
<accession>A0ABV4K860</accession>
<evidence type="ECO:0000256" key="1">
    <source>
        <dbReference type="ARBA" id="ARBA00000085"/>
    </source>
</evidence>
<dbReference type="Gene3D" id="3.30.450.20">
    <property type="entry name" value="PAS domain"/>
    <property type="match status" value="5"/>
</dbReference>
<dbReference type="InterPro" id="IPR036890">
    <property type="entry name" value="HATPase_C_sf"/>
</dbReference>
<feature type="domain" description="PAS" evidence="7">
    <location>
        <begin position="523"/>
        <end position="593"/>
    </location>
</feature>
<dbReference type="PANTHER" id="PTHR43304:SF1">
    <property type="entry name" value="PAC DOMAIN-CONTAINING PROTEIN"/>
    <property type="match status" value="1"/>
</dbReference>
<dbReference type="Gene3D" id="3.30.565.10">
    <property type="entry name" value="Histidine kinase-like ATPase, C-terminal domain"/>
    <property type="match status" value="1"/>
</dbReference>
<dbReference type="Proteomes" id="UP001568894">
    <property type="component" value="Unassembled WGS sequence"/>
</dbReference>
<comment type="caution">
    <text evidence="9">The sequence shown here is derived from an EMBL/GenBank/DDBJ whole genome shotgun (WGS) entry which is preliminary data.</text>
</comment>
<dbReference type="RefSeq" id="WP_371567222.1">
    <property type="nucleotide sequence ID" value="NZ_JASMRN010000001.1"/>
</dbReference>
<dbReference type="InterPro" id="IPR013655">
    <property type="entry name" value="PAS_fold_3"/>
</dbReference>
<evidence type="ECO:0000259" key="7">
    <source>
        <dbReference type="PROSITE" id="PS50112"/>
    </source>
</evidence>
<dbReference type="InterPro" id="IPR013656">
    <property type="entry name" value="PAS_4"/>
</dbReference>
<sequence length="1022" mass="117356">MNHLKEELYQLMKSDSSIFDFIQEHAIDGIAYASSTYPTVIWGNPALHTLLEDKGDFSNESNLNIDQFVVSLKNLSTNSSGEIDKQEVLFQRADGQLINTACSSFYIHDDNKKYHAVIKGYNRLDSKNDLDLDTAKSKSNLKELQRQVAFLNECNKAATIGYWEVDLDSNSLYWSDVTKIIHETSVDYSPTVDTAISFYKDGDSKKIIESSFTLAVLKGKNFNHELQIVTAKGNIKWVRSIGNTTFVDGICRKISGTFQDITKSKENTIALTIEKEKLYSVLKSSNIGTWEWNIQTNETYHSEMWAEILGYNLAEIHPVTTQKWEQLVHPEDVAFSKQKISEYFDRKSEYYEAEYRMKHKHGHWVWILDKGKVITWTENDEPLMMFGTHHDITEQKRINQRNMLFIEQNPSAIAMFDKQMRYLVASKKWKEDYHLTGKKIIGESQYDLFPNIAAEWVNIYEKSILGITSKGKDCLFIRNDGSNMWLKWEIKPWYSDNGAVAGVIIYSVDITKRKEIEEKLRLSEEAFRGNFEHAAIGMGLLDVQGKWLKVNNSLASLMGYTTEEFVQQSVKVLTHDEDLDSDLKLIQELVEGKRSYYQIEKRFITKNKSVINAILSTSIVRNERQEPLYFIVQIIDTTEQLRAKNQLSESMSRLEGLIDASAHVAIIETDVNGLICTFNKGAENLLGYSRDEMILQKTPLSFHLEEEIINRANELSLSYNPVEKAFDVFALPAQIGLYDTREWTYIKKDQTKFPVQLTVTTVKKNEIITGYLGVAVDISYIKQTEREIHTLLNVAKDQNERLKNFAHIVSHNLRSHSGNITMMMDLAVHEQPELLENELIRMLQTASTNLQETIMHLNEVVLMNSAVNENLHSINLSHYMQETIQNMHAVLFNLDVDINNTIDSNINILALPAYLESILLNLMTNAVKYRSEDRLLKINVSTEIIGEYAVLTIEDNGIGIDLKKNGFKIFGMYKTFHTNKDARGIGLFITKNQIEAINGKIEVTSQEHIGTTFKVYFRHEKN</sequence>
<protein>
    <recommendedName>
        <fullName evidence="2">histidine kinase</fullName>
        <ecNumber evidence="2">2.7.13.3</ecNumber>
    </recommendedName>
</protein>
<evidence type="ECO:0000256" key="4">
    <source>
        <dbReference type="ARBA" id="ARBA00022679"/>
    </source>
</evidence>
<evidence type="ECO:0000259" key="6">
    <source>
        <dbReference type="PROSITE" id="PS50109"/>
    </source>
</evidence>
<evidence type="ECO:0000259" key="8">
    <source>
        <dbReference type="PROSITE" id="PS50113"/>
    </source>
</evidence>
<dbReference type="NCBIfam" id="TIGR00229">
    <property type="entry name" value="sensory_box"/>
    <property type="match status" value="4"/>
</dbReference>
<organism evidence="9 10">
    <name type="scientific">Flavobacterium frigidarium</name>
    <dbReference type="NCBI Taxonomy" id="99286"/>
    <lineage>
        <taxon>Bacteria</taxon>
        <taxon>Pseudomonadati</taxon>
        <taxon>Bacteroidota</taxon>
        <taxon>Flavobacteriia</taxon>
        <taxon>Flavobacteriales</taxon>
        <taxon>Flavobacteriaceae</taxon>
        <taxon>Flavobacterium</taxon>
    </lineage>
</organism>
<dbReference type="SMART" id="SM00387">
    <property type="entry name" value="HATPase_c"/>
    <property type="match status" value="1"/>
</dbReference>
<comment type="catalytic activity">
    <reaction evidence="1">
        <text>ATP + protein L-histidine = ADP + protein N-phospho-L-histidine.</text>
        <dbReference type="EC" id="2.7.13.3"/>
    </reaction>
</comment>
<dbReference type="InterPro" id="IPR013767">
    <property type="entry name" value="PAS_fold"/>
</dbReference>
<proteinExistence type="predicted"/>
<dbReference type="InterPro" id="IPR001610">
    <property type="entry name" value="PAC"/>
</dbReference>
<evidence type="ECO:0000256" key="5">
    <source>
        <dbReference type="ARBA" id="ARBA00022777"/>
    </source>
</evidence>
<dbReference type="Pfam" id="PF08448">
    <property type="entry name" value="PAS_4"/>
    <property type="match status" value="1"/>
</dbReference>
<dbReference type="SUPFAM" id="SSF55874">
    <property type="entry name" value="ATPase domain of HSP90 chaperone/DNA topoisomerase II/histidine kinase"/>
    <property type="match status" value="1"/>
</dbReference>
<dbReference type="PROSITE" id="PS50113">
    <property type="entry name" value="PAC"/>
    <property type="match status" value="4"/>
</dbReference>
<dbReference type="SMART" id="SM00091">
    <property type="entry name" value="PAS"/>
    <property type="match status" value="4"/>
</dbReference>
<dbReference type="InterPro" id="IPR000700">
    <property type="entry name" value="PAS-assoc_C"/>
</dbReference>
<feature type="domain" description="PAS" evidence="7">
    <location>
        <begin position="650"/>
        <end position="694"/>
    </location>
</feature>
<keyword evidence="3" id="KW-0597">Phosphoprotein</keyword>
<dbReference type="SMART" id="SM00086">
    <property type="entry name" value="PAC"/>
    <property type="match status" value="5"/>
</dbReference>
<dbReference type="InterPro" id="IPR003594">
    <property type="entry name" value="HATPase_dom"/>
</dbReference>
<evidence type="ECO:0000313" key="9">
    <source>
        <dbReference type="EMBL" id="MEZ7513791.1"/>
    </source>
</evidence>
<feature type="domain" description="PAC" evidence="8">
    <location>
        <begin position="739"/>
        <end position="790"/>
    </location>
</feature>
<dbReference type="SUPFAM" id="SSF55785">
    <property type="entry name" value="PYP-like sensor domain (PAS domain)"/>
    <property type="match status" value="5"/>
</dbReference>
<gene>
    <name evidence="9" type="ORF">QO192_00700</name>
</gene>
<reference evidence="9 10" key="1">
    <citation type="submission" date="2023-05" db="EMBL/GenBank/DDBJ databases">
        <title>Adaptations of aquatic viruses from atmosphere-close ecosystems of the Central Arctic Ocean.</title>
        <authorList>
            <person name="Rahlff J."/>
            <person name="Holmfeldt K."/>
        </authorList>
    </citation>
    <scope>NUCLEOTIDE SEQUENCE [LARGE SCALE GENOMIC DNA]</scope>
    <source>
        <strain evidence="9 10">Arc14</strain>
    </source>
</reference>
<dbReference type="InterPro" id="IPR000014">
    <property type="entry name" value="PAS"/>
</dbReference>
<evidence type="ECO:0000313" key="10">
    <source>
        <dbReference type="Proteomes" id="UP001568894"/>
    </source>
</evidence>